<name>A0A9Q1CQ92_HOLLE</name>
<dbReference type="Proteomes" id="UP001152320">
    <property type="component" value="Chromosome 1"/>
</dbReference>
<dbReference type="AlphaFoldDB" id="A0A9Q1CQ92"/>
<keyword evidence="2" id="KW-1185">Reference proteome</keyword>
<dbReference type="OrthoDB" id="6142961at2759"/>
<protein>
    <submittedName>
        <fullName evidence="1">Uncharacterized protein</fullName>
    </submittedName>
</protein>
<proteinExistence type="predicted"/>
<organism evidence="1 2">
    <name type="scientific">Holothuria leucospilota</name>
    <name type="common">Black long sea cucumber</name>
    <name type="synonym">Mertensiothuria leucospilota</name>
    <dbReference type="NCBI Taxonomy" id="206669"/>
    <lineage>
        <taxon>Eukaryota</taxon>
        <taxon>Metazoa</taxon>
        <taxon>Echinodermata</taxon>
        <taxon>Eleutherozoa</taxon>
        <taxon>Echinozoa</taxon>
        <taxon>Holothuroidea</taxon>
        <taxon>Aspidochirotacea</taxon>
        <taxon>Aspidochirotida</taxon>
        <taxon>Holothuriidae</taxon>
        <taxon>Holothuria</taxon>
    </lineage>
</organism>
<sequence>MVESDANHRQLLRLLFQVCHIVYTFDDRCCYPLHTLLGEAVHGLGGADELVRILNRFGIISSLSKIRSHELDFMYTKLKNGWNEVFIKGAFCFVSIDNVDKASSHASVKASGGQRGIHATSYQLVEPNPLSLRTVEGETSPESGSESIFTLPDNVTVKDILEIRKQARPTNVAWSRSHTTRPCGRIADFHIKSEEQHAVDETTSALLAYGVIKASSSHPATEDTILPDLNLVCPRPPIPKTEKSKVYYLGVLNEYADKINTIREVIETIHQEVVTQRKMETLIVVGDGKTYFHLVKLKQQYAAELD</sequence>
<dbReference type="EMBL" id="JAIZAY010000001">
    <property type="protein sequence ID" value="KAJ8049086.1"/>
    <property type="molecule type" value="Genomic_DNA"/>
</dbReference>
<gene>
    <name evidence="1" type="ORF">HOLleu_01666</name>
</gene>
<comment type="caution">
    <text evidence="1">The sequence shown here is derived from an EMBL/GenBank/DDBJ whole genome shotgun (WGS) entry which is preliminary data.</text>
</comment>
<reference evidence="1" key="1">
    <citation type="submission" date="2021-10" db="EMBL/GenBank/DDBJ databases">
        <title>Tropical sea cucumber genome reveals ecological adaptation and Cuvierian tubules defense mechanism.</title>
        <authorList>
            <person name="Chen T."/>
        </authorList>
    </citation>
    <scope>NUCLEOTIDE SEQUENCE</scope>
    <source>
        <strain evidence="1">Nanhai2018</strain>
        <tissue evidence="1">Muscle</tissue>
    </source>
</reference>
<evidence type="ECO:0000313" key="1">
    <source>
        <dbReference type="EMBL" id="KAJ8049086.1"/>
    </source>
</evidence>
<accession>A0A9Q1CQ92</accession>
<evidence type="ECO:0000313" key="2">
    <source>
        <dbReference type="Proteomes" id="UP001152320"/>
    </source>
</evidence>